<dbReference type="EC" id="2.7.11.1" evidence="3"/>
<dbReference type="InterPro" id="IPR008266">
    <property type="entry name" value="Tyr_kinase_AS"/>
</dbReference>
<evidence type="ECO:0000259" key="23">
    <source>
        <dbReference type="PROSITE" id="PS50011"/>
    </source>
</evidence>
<evidence type="ECO:0000256" key="1">
    <source>
        <dbReference type="ARBA" id="ARBA00004236"/>
    </source>
</evidence>
<dbReference type="InterPro" id="IPR032675">
    <property type="entry name" value="LRR_dom_sf"/>
</dbReference>
<dbReference type="SMART" id="SM00369">
    <property type="entry name" value="LRR_TYP"/>
    <property type="match status" value="5"/>
</dbReference>
<keyword evidence="7" id="KW-0808">Transferase</keyword>
<keyword evidence="13 20" id="KW-0067">ATP-binding</keyword>
<evidence type="ECO:0000256" key="13">
    <source>
        <dbReference type="ARBA" id="ARBA00022840"/>
    </source>
</evidence>
<dbReference type="EMBL" id="JACGWL010000014">
    <property type="protein sequence ID" value="KAK4387921.1"/>
    <property type="molecule type" value="Genomic_DNA"/>
</dbReference>
<evidence type="ECO:0000256" key="21">
    <source>
        <dbReference type="SAM" id="Phobius"/>
    </source>
</evidence>
<dbReference type="InterPro" id="IPR017441">
    <property type="entry name" value="Protein_kinase_ATP_BS"/>
</dbReference>
<dbReference type="PRINTS" id="PR00019">
    <property type="entry name" value="LEURICHRPT"/>
</dbReference>
<evidence type="ECO:0000256" key="10">
    <source>
        <dbReference type="ARBA" id="ARBA00022737"/>
    </source>
</evidence>
<organism evidence="24 25">
    <name type="scientific">Sesamum angolense</name>
    <dbReference type="NCBI Taxonomy" id="2727404"/>
    <lineage>
        <taxon>Eukaryota</taxon>
        <taxon>Viridiplantae</taxon>
        <taxon>Streptophyta</taxon>
        <taxon>Embryophyta</taxon>
        <taxon>Tracheophyta</taxon>
        <taxon>Spermatophyta</taxon>
        <taxon>Magnoliopsida</taxon>
        <taxon>eudicotyledons</taxon>
        <taxon>Gunneridae</taxon>
        <taxon>Pentapetalae</taxon>
        <taxon>asterids</taxon>
        <taxon>lamiids</taxon>
        <taxon>Lamiales</taxon>
        <taxon>Pedaliaceae</taxon>
        <taxon>Sesamum</taxon>
    </lineage>
</organism>
<evidence type="ECO:0000256" key="4">
    <source>
        <dbReference type="ARBA" id="ARBA00022527"/>
    </source>
</evidence>
<dbReference type="SUPFAM" id="SSF52058">
    <property type="entry name" value="L domain-like"/>
    <property type="match status" value="1"/>
</dbReference>
<protein>
    <recommendedName>
        <fullName evidence="3">non-specific serine/threonine protein kinase</fullName>
        <ecNumber evidence="3">2.7.11.1</ecNumber>
    </recommendedName>
</protein>
<keyword evidence="10" id="KW-0677">Repeat</keyword>
<evidence type="ECO:0000256" key="7">
    <source>
        <dbReference type="ARBA" id="ARBA00022679"/>
    </source>
</evidence>
<dbReference type="PROSITE" id="PS50011">
    <property type="entry name" value="PROTEIN_KINASE_DOM"/>
    <property type="match status" value="1"/>
</dbReference>
<keyword evidence="11 20" id="KW-0547">Nucleotide-binding</keyword>
<evidence type="ECO:0000256" key="16">
    <source>
        <dbReference type="ARBA" id="ARBA00023170"/>
    </source>
</evidence>
<dbReference type="Gene3D" id="3.80.10.10">
    <property type="entry name" value="Ribonuclease Inhibitor"/>
    <property type="match status" value="3"/>
</dbReference>
<dbReference type="Pfam" id="PF00069">
    <property type="entry name" value="Pkinase"/>
    <property type="match status" value="1"/>
</dbReference>
<comment type="catalytic activity">
    <reaction evidence="19">
        <text>L-seryl-[protein] + ATP = O-phospho-L-seryl-[protein] + ADP + H(+)</text>
        <dbReference type="Rhea" id="RHEA:17989"/>
        <dbReference type="Rhea" id="RHEA-COMP:9863"/>
        <dbReference type="Rhea" id="RHEA-COMP:11604"/>
        <dbReference type="ChEBI" id="CHEBI:15378"/>
        <dbReference type="ChEBI" id="CHEBI:29999"/>
        <dbReference type="ChEBI" id="CHEBI:30616"/>
        <dbReference type="ChEBI" id="CHEBI:83421"/>
        <dbReference type="ChEBI" id="CHEBI:456216"/>
        <dbReference type="EC" id="2.7.11.1"/>
    </reaction>
</comment>
<evidence type="ECO:0000256" key="6">
    <source>
        <dbReference type="ARBA" id="ARBA00022614"/>
    </source>
</evidence>
<dbReference type="FunFam" id="3.80.10.10:FF:000095">
    <property type="entry name" value="LRR receptor-like serine/threonine-protein kinase GSO1"/>
    <property type="match status" value="1"/>
</dbReference>
<dbReference type="Pfam" id="PF13855">
    <property type="entry name" value="LRR_8"/>
    <property type="match status" value="2"/>
</dbReference>
<keyword evidence="12 24" id="KW-0418">Kinase</keyword>
<evidence type="ECO:0000256" key="20">
    <source>
        <dbReference type="PROSITE-ProRule" id="PRU10141"/>
    </source>
</evidence>
<dbReference type="PROSITE" id="PS00109">
    <property type="entry name" value="PROTEIN_KINASE_TYR"/>
    <property type="match status" value="1"/>
</dbReference>
<dbReference type="Gene3D" id="3.30.200.20">
    <property type="entry name" value="Phosphorylase Kinase, domain 1"/>
    <property type="match status" value="1"/>
</dbReference>
<dbReference type="PANTHER" id="PTHR48053">
    <property type="entry name" value="LEUCINE RICH REPEAT FAMILY PROTEIN, EXPRESSED"/>
    <property type="match status" value="1"/>
</dbReference>
<evidence type="ECO:0000256" key="3">
    <source>
        <dbReference type="ARBA" id="ARBA00012513"/>
    </source>
</evidence>
<keyword evidence="16 24" id="KW-0675">Receptor</keyword>
<dbReference type="InterPro" id="IPR000719">
    <property type="entry name" value="Prot_kinase_dom"/>
</dbReference>
<evidence type="ECO:0000256" key="8">
    <source>
        <dbReference type="ARBA" id="ARBA00022692"/>
    </source>
</evidence>
<dbReference type="GO" id="GO:0005524">
    <property type="term" value="F:ATP binding"/>
    <property type="evidence" value="ECO:0007669"/>
    <property type="project" value="UniProtKB-UniRule"/>
</dbReference>
<evidence type="ECO:0000256" key="19">
    <source>
        <dbReference type="ARBA" id="ARBA00048679"/>
    </source>
</evidence>
<dbReference type="FunFam" id="3.30.200.20:FF:000309">
    <property type="entry name" value="Leucine-rich repeat receptor protein kinase MSP1"/>
    <property type="match status" value="1"/>
</dbReference>
<proteinExistence type="predicted"/>
<dbReference type="Pfam" id="PF00560">
    <property type="entry name" value="LRR_1"/>
    <property type="match status" value="4"/>
</dbReference>
<reference evidence="24" key="1">
    <citation type="submission" date="2020-06" db="EMBL/GenBank/DDBJ databases">
        <authorList>
            <person name="Li T."/>
            <person name="Hu X."/>
            <person name="Zhang T."/>
            <person name="Song X."/>
            <person name="Zhang H."/>
            <person name="Dai N."/>
            <person name="Sheng W."/>
            <person name="Hou X."/>
            <person name="Wei L."/>
        </authorList>
    </citation>
    <scope>NUCLEOTIDE SEQUENCE</scope>
    <source>
        <strain evidence="24">K16</strain>
        <tissue evidence="24">Leaf</tissue>
    </source>
</reference>
<dbReference type="GO" id="GO:0005886">
    <property type="term" value="C:plasma membrane"/>
    <property type="evidence" value="ECO:0007669"/>
    <property type="project" value="UniProtKB-SubCell"/>
</dbReference>
<keyword evidence="4" id="KW-0723">Serine/threonine-protein kinase</keyword>
<evidence type="ECO:0000256" key="14">
    <source>
        <dbReference type="ARBA" id="ARBA00022989"/>
    </source>
</evidence>
<dbReference type="GO" id="GO:0004674">
    <property type="term" value="F:protein serine/threonine kinase activity"/>
    <property type="evidence" value="ECO:0007669"/>
    <property type="project" value="UniProtKB-KW"/>
</dbReference>
<evidence type="ECO:0000256" key="18">
    <source>
        <dbReference type="ARBA" id="ARBA00047899"/>
    </source>
</evidence>
<evidence type="ECO:0000313" key="24">
    <source>
        <dbReference type="EMBL" id="KAK4387921.1"/>
    </source>
</evidence>
<feature type="transmembrane region" description="Helical" evidence="21">
    <location>
        <begin position="416"/>
        <end position="439"/>
    </location>
</feature>
<dbReference type="SUPFAM" id="SSF56112">
    <property type="entry name" value="Protein kinase-like (PK-like)"/>
    <property type="match status" value="1"/>
</dbReference>
<evidence type="ECO:0000256" key="22">
    <source>
        <dbReference type="SAM" id="SignalP"/>
    </source>
</evidence>
<evidence type="ECO:0000256" key="2">
    <source>
        <dbReference type="ARBA" id="ARBA00004479"/>
    </source>
</evidence>
<evidence type="ECO:0000256" key="15">
    <source>
        <dbReference type="ARBA" id="ARBA00023136"/>
    </source>
</evidence>
<evidence type="ECO:0000256" key="12">
    <source>
        <dbReference type="ARBA" id="ARBA00022777"/>
    </source>
</evidence>
<keyword evidence="5" id="KW-0597">Phosphoprotein</keyword>
<sequence length="718" mass="79996">MASFFAICFAIMSSYIVLIMAAAQTTTANLEAEALKSCGWWSSDYTKNISDHCNWAGITCDDVGHVVGITSTMDVLVPGGAWLGGQLDKLNFLALPHLFRIELSGARLRGTIPIQMGTLSKLTYLYLSFNSLTGELPVSLTNLTKLEKLDISSNHICGSILPGTGNLKNLHYLDLSDNYFNGSIPHQIGELSSLTHLDLSNNDLAGALPLWLTNLTKLENFLLSRNQISGHIFPEIGNLTDLLYLNIGSNKIRGVIPNELVQLRQLNVVALFSNQLSGQVPVDIGQLSRLTFLDLSHNNLSGVIPPQIATLPMIRWIDLSRNSIEGPIPYEFGTSYYALHGRVNLSHNNLSGVIPPFLSKFDTIDLSHNALEGPIPVEIWCKFPETVLFPNDKLLNYSSNFPSCSENRIKERQRRYTAIFVPLAVLFALLVLVGGLYLFKTKAKESNVEQRVMEEGDIFKIWNFNGKIAYEDIVKATEDFDISYCIGTGGYGSVYKAELPNGRVVALKKLHRTEGENPTYDKCFRNEAGILQGIRHQNIVRLFGYCLHKRCMFLIYEYVERGSLFCILRDENEAVELDWVKRVNVVMGVAHALSYMHHDCNPPILHRDVSCNNILLDSKLEARLADFGIARLLDPDSSNQTQLAGTRGYIAPDKRLPPPANITVASDVIRIVSIAIACLNPNPKSRPWMKEVSQELLVRKPPKIARPLSTISLLELMN</sequence>
<feature type="domain" description="Protein kinase" evidence="23">
    <location>
        <begin position="480"/>
        <end position="718"/>
    </location>
</feature>
<evidence type="ECO:0000313" key="25">
    <source>
        <dbReference type="Proteomes" id="UP001289374"/>
    </source>
</evidence>
<keyword evidence="14 21" id="KW-1133">Transmembrane helix</keyword>
<comment type="caution">
    <text evidence="24">The sequence shown here is derived from an EMBL/GenBank/DDBJ whole genome shotgun (WGS) entry which is preliminary data.</text>
</comment>
<keyword evidence="15 21" id="KW-0472">Membrane</keyword>
<feature type="chain" id="PRO_5042031349" description="non-specific serine/threonine protein kinase" evidence="22">
    <location>
        <begin position="29"/>
        <end position="718"/>
    </location>
</feature>
<keyword evidence="6" id="KW-0433">Leucine-rich repeat</keyword>
<dbReference type="PANTHER" id="PTHR48053:SF126">
    <property type="entry name" value="MDIS1-INTERACTING RECEPTOR LIKE KINASE 2-LIKE ISOFORM X1"/>
    <property type="match status" value="1"/>
</dbReference>
<evidence type="ECO:0000256" key="11">
    <source>
        <dbReference type="ARBA" id="ARBA00022741"/>
    </source>
</evidence>
<dbReference type="Gene3D" id="1.10.510.10">
    <property type="entry name" value="Transferase(Phosphotransferase) domain 1"/>
    <property type="match status" value="1"/>
</dbReference>
<dbReference type="InterPro" id="IPR011009">
    <property type="entry name" value="Kinase-like_dom_sf"/>
</dbReference>
<dbReference type="GO" id="GO:0006952">
    <property type="term" value="P:defense response"/>
    <property type="evidence" value="ECO:0007669"/>
    <property type="project" value="UniProtKB-ARBA"/>
</dbReference>
<dbReference type="InterPro" id="IPR001611">
    <property type="entry name" value="Leu-rich_rpt"/>
</dbReference>
<keyword evidence="9 22" id="KW-0732">Signal</keyword>
<dbReference type="Proteomes" id="UP001289374">
    <property type="component" value="Unassembled WGS sequence"/>
</dbReference>
<accession>A0AAE2BJR0</accession>
<dbReference type="InterPro" id="IPR051716">
    <property type="entry name" value="Plant_RL_S/T_kinase"/>
</dbReference>
<evidence type="ECO:0000256" key="17">
    <source>
        <dbReference type="ARBA" id="ARBA00023180"/>
    </source>
</evidence>
<dbReference type="PROSITE" id="PS00107">
    <property type="entry name" value="PROTEIN_KINASE_ATP"/>
    <property type="match status" value="1"/>
</dbReference>
<feature type="binding site" evidence="20">
    <location>
        <position position="508"/>
    </location>
    <ligand>
        <name>ATP</name>
        <dbReference type="ChEBI" id="CHEBI:30616"/>
    </ligand>
</feature>
<keyword evidence="17" id="KW-0325">Glycoprotein</keyword>
<reference evidence="24" key="2">
    <citation type="journal article" date="2024" name="Plant">
        <title>Genomic evolution and insights into agronomic trait innovations of Sesamum species.</title>
        <authorList>
            <person name="Miao H."/>
            <person name="Wang L."/>
            <person name="Qu L."/>
            <person name="Liu H."/>
            <person name="Sun Y."/>
            <person name="Le M."/>
            <person name="Wang Q."/>
            <person name="Wei S."/>
            <person name="Zheng Y."/>
            <person name="Lin W."/>
            <person name="Duan Y."/>
            <person name="Cao H."/>
            <person name="Xiong S."/>
            <person name="Wang X."/>
            <person name="Wei L."/>
            <person name="Li C."/>
            <person name="Ma Q."/>
            <person name="Ju M."/>
            <person name="Zhao R."/>
            <person name="Li G."/>
            <person name="Mu C."/>
            <person name="Tian Q."/>
            <person name="Mei H."/>
            <person name="Zhang T."/>
            <person name="Gao T."/>
            <person name="Zhang H."/>
        </authorList>
    </citation>
    <scope>NUCLEOTIDE SEQUENCE</scope>
    <source>
        <strain evidence="24">K16</strain>
    </source>
</reference>
<keyword evidence="8 21" id="KW-0812">Transmembrane</keyword>
<comment type="catalytic activity">
    <reaction evidence="18">
        <text>L-threonyl-[protein] + ATP = O-phospho-L-threonyl-[protein] + ADP + H(+)</text>
        <dbReference type="Rhea" id="RHEA:46608"/>
        <dbReference type="Rhea" id="RHEA-COMP:11060"/>
        <dbReference type="Rhea" id="RHEA-COMP:11605"/>
        <dbReference type="ChEBI" id="CHEBI:15378"/>
        <dbReference type="ChEBI" id="CHEBI:30013"/>
        <dbReference type="ChEBI" id="CHEBI:30616"/>
        <dbReference type="ChEBI" id="CHEBI:61977"/>
        <dbReference type="ChEBI" id="CHEBI:456216"/>
        <dbReference type="EC" id="2.7.11.1"/>
    </reaction>
</comment>
<comment type="subcellular location">
    <subcellularLocation>
        <location evidence="1">Cell membrane</location>
    </subcellularLocation>
    <subcellularLocation>
        <location evidence="2">Membrane</location>
        <topology evidence="2">Single-pass type I membrane protein</topology>
    </subcellularLocation>
</comment>
<name>A0AAE2BJR0_9LAMI</name>
<feature type="signal peptide" evidence="22">
    <location>
        <begin position="1"/>
        <end position="28"/>
    </location>
</feature>
<dbReference type="InterPro" id="IPR003591">
    <property type="entry name" value="Leu-rich_rpt_typical-subtyp"/>
</dbReference>
<gene>
    <name evidence="24" type="ORF">Sango_2398700</name>
</gene>
<keyword evidence="25" id="KW-1185">Reference proteome</keyword>
<dbReference type="GO" id="GO:0051707">
    <property type="term" value="P:response to other organism"/>
    <property type="evidence" value="ECO:0007669"/>
    <property type="project" value="UniProtKB-ARBA"/>
</dbReference>
<dbReference type="AlphaFoldDB" id="A0AAE2BJR0"/>
<evidence type="ECO:0000256" key="9">
    <source>
        <dbReference type="ARBA" id="ARBA00022729"/>
    </source>
</evidence>
<evidence type="ECO:0000256" key="5">
    <source>
        <dbReference type="ARBA" id="ARBA00022553"/>
    </source>
</evidence>